<proteinExistence type="predicted"/>
<dbReference type="Proteomes" id="UP001243330">
    <property type="component" value="Unassembled WGS sequence"/>
</dbReference>
<dbReference type="EMBL" id="JAQOWY010001163">
    <property type="protein sequence ID" value="KAK1837533.1"/>
    <property type="molecule type" value="Genomic_DNA"/>
</dbReference>
<protein>
    <submittedName>
        <fullName evidence="2">Uncharacterized protein</fullName>
    </submittedName>
</protein>
<feature type="region of interest" description="Disordered" evidence="1">
    <location>
        <begin position="1"/>
        <end position="33"/>
    </location>
</feature>
<reference evidence="2" key="1">
    <citation type="submission" date="2023-01" db="EMBL/GenBank/DDBJ databases">
        <title>Colletotrichum chrysophilum M932 genome sequence.</title>
        <authorList>
            <person name="Baroncelli R."/>
        </authorList>
    </citation>
    <scope>NUCLEOTIDE SEQUENCE</scope>
    <source>
        <strain evidence="2">M932</strain>
    </source>
</reference>
<evidence type="ECO:0000256" key="1">
    <source>
        <dbReference type="SAM" id="MobiDB-lite"/>
    </source>
</evidence>
<gene>
    <name evidence="2" type="ORF">CCHR01_19847</name>
</gene>
<name>A0AAD8ZXK5_9PEZI</name>
<evidence type="ECO:0000313" key="3">
    <source>
        <dbReference type="Proteomes" id="UP001243330"/>
    </source>
</evidence>
<evidence type="ECO:0000313" key="2">
    <source>
        <dbReference type="EMBL" id="KAK1837533.1"/>
    </source>
</evidence>
<feature type="region of interest" description="Disordered" evidence="1">
    <location>
        <begin position="50"/>
        <end position="98"/>
    </location>
</feature>
<keyword evidence="3" id="KW-1185">Reference proteome</keyword>
<accession>A0AAD8ZXK5</accession>
<dbReference type="AlphaFoldDB" id="A0AAD8ZXK5"/>
<comment type="caution">
    <text evidence="2">The sequence shown here is derived from an EMBL/GenBank/DDBJ whole genome shotgun (WGS) entry which is preliminary data.</text>
</comment>
<sequence length="125" mass="13307">MHSQSAHSRLAAAVAEEPHMPQAGKQGTQTLSQPDSWILELVPTARNQLSREGLNTLHPPLESAQLQSVRRERDGLDSTGPDQGLQRYGGAAGGDGARGATQRYAAEMPAGRLHIAVHSDVPHCS</sequence>
<organism evidence="2 3">
    <name type="scientific">Colletotrichum chrysophilum</name>
    <dbReference type="NCBI Taxonomy" id="1836956"/>
    <lineage>
        <taxon>Eukaryota</taxon>
        <taxon>Fungi</taxon>
        <taxon>Dikarya</taxon>
        <taxon>Ascomycota</taxon>
        <taxon>Pezizomycotina</taxon>
        <taxon>Sordariomycetes</taxon>
        <taxon>Hypocreomycetidae</taxon>
        <taxon>Glomerellales</taxon>
        <taxon>Glomerellaceae</taxon>
        <taxon>Colletotrichum</taxon>
        <taxon>Colletotrichum gloeosporioides species complex</taxon>
    </lineage>
</organism>